<sequence length="477" mass="52748">MQHELLNSAPGKGQYIFIAISAVLVLLGSIWTVGSAQEQLGMALGFVGIYGTTVFISAVVTAILLFSQFKVTRRLTFLCLSIAYSWVALLAPFQVVLLADAFSSLSFISASSTDAAWLWTFWHVGFPVLISIGMLLNGSKFVAKRKFKLWSSVLLTTAGFIASLIILSTLFSWWPLPNLIDLSYQYSDMLSVVVGPIVILSCIVALFTVIVKGQFSSSIYSWLAVAMLAATCEGIVTIYGGSRFSYGWYTARVLSIVSSSAVAIALVIETISLQHKVIDQNQSLRKMASTDELTGLANRRELDERLKEETLRSMRERTPLSLILLDVDRFKRFNDSYGHINGDRCLQHVADCIREAVHRYIDLPARYGGEEFAVLLPNTEEEAAVELAEEIRSVIEETSCNLESGKQVMVTASLGVASLVANHAEESLELFRIADAALYRAKDAGRNRVGRPSDSWNHSRQKKEAKIDSNIHFLRHG</sequence>
<keyword evidence="4" id="KW-0812">Transmembrane</keyword>
<dbReference type="PROSITE" id="PS50887">
    <property type="entry name" value="GGDEF"/>
    <property type="match status" value="1"/>
</dbReference>
<evidence type="ECO:0000256" key="1">
    <source>
        <dbReference type="ARBA" id="ARBA00001946"/>
    </source>
</evidence>
<dbReference type="InterPro" id="IPR029787">
    <property type="entry name" value="Nucleotide_cyclase"/>
</dbReference>
<dbReference type="InterPro" id="IPR043128">
    <property type="entry name" value="Rev_trsase/Diguanyl_cyclase"/>
</dbReference>
<feature type="transmembrane region" description="Helical" evidence="4">
    <location>
        <begin position="15"/>
        <end position="34"/>
    </location>
</feature>
<evidence type="ECO:0000259" key="5">
    <source>
        <dbReference type="PROSITE" id="PS50887"/>
    </source>
</evidence>
<dbReference type="KEGG" id="apel:CA267_007100"/>
<dbReference type="InterPro" id="IPR000160">
    <property type="entry name" value="GGDEF_dom"/>
</dbReference>
<evidence type="ECO:0000313" key="7">
    <source>
        <dbReference type="Proteomes" id="UP000219285"/>
    </source>
</evidence>
<dbReference type="SUPFAM" id="SSF55073">
    <property type="entry name" value="Nucleotide cyclase"/>
    <property type="match status" value="1"/>
</dbReference>
<feature type="transmembrane region" description="Helical" evidence="4">
    <location>
        <begin position="149"/>
        <end position="174"/>
    </location>
</feature>
<evidence type="ECO:0000256" key="4">
    <source>
        <dbReference type="SAM" id="Phobius"/>
    </source>
</evidence>
<reference evidence="6 7" key="2">
    <citation type="submission" date="2020-04" db="EMBL/GenBank/DDBJ databases">
        <title>Complete genome sequence of Alteromonas pelagimontana 5.12T.</title>
        <authorList>
            <person name="Sinha R.K."/>
            <person name="Krishnan K.P."/>
            <person name="Kurian J.P."/>
        </authorList>
    </citation>
    <scope>NUCLEOTIDE SEQUENCE [LARGE SCALE GENOMIC DNA]</scope>
    <source>
        <strain evidence="6 7">5.12</strain>
    </source>
</reference>
<dbReference type="Pfam" id="PF00990">
    <property type="entry name" value="GGDEF"/>
    <property type="match status" value="1"/>
</dbReference>
<keyword evidence="4" id="KW-1133">Transmembrane helix</keyword>
<dbReference type="GO" id="GO:0005886">
    <property type="term" value="C:plasma membrane"/>
    <property type="evidence" value="ECO:0007669"/>
    <property type="project" value="TreeGrafter"/>
</dbReference>
<name>A0A6M4MC09_9ALTE</name>
<feature type="transmembrane region" description="Helical" evidence="4">
    <location>
        <begin position="246"/>
        <end position="268"/>
    </location>
</feature>
<evidence type="ECO:0000256" key="2">
    <source>
        <dbReference type="ARBA" id="ARBA00012528"/>
    </source>
</evidence>
<proteinExistence type="predicted"/>
<dbReference type="PANTHER" id="PTHR45138">
    <property type="entry name" value="REGULATORY COMPONENTS OF SENSORY TRANSDUCTION SYSTEM"/>
    <property type="match status" value="1"/>
</dbReference>
<dbReference type="GO" id="GO:0043709">
    <property type="term" value="P:cell adhesion involved in single-species biofilm formation"/>
    <property type="evidence" value="ECO:0007669"/>
    <property type="project" value="TreeGrafter"/>
</dbReference>
<feature type="transmembrane region" description="Helical" evidence="4">
    <location>
        <begin position="117"/>
        <end position="137"/>
    </location>
</feature>
<comment type="catalytic activity">
    <reaction evidence="3">
        <text>2 GTP = 3',3'-c-di-GMP + 2 diphosphate</text>
        <dbReference type="Rhea" id="RHEA:24898"/>
        <dbReference type="ChEBI" id="CHEBI:33019"/>
        <dbReference type="ChEBI" id="CHEBI:37565"/>
        <dbReference type="ChEBI" id="CHEBI:58805"/>
        <dbReference type="EC" id="2.7.7.65"/>
    </reaction>
</comment>
<feature type="transmembrane region" description="Helical" evidence="4">
    <location>
        <begin position="186"/>
        <end position="207"/>
    </location>
</feature>
<dbReference type="Pfam" id="PF17158">
    <property type="entry name" value="MASE4"/>
    <property type="match status" value="1"/>
</dbReference>
<dbReference type="EC" id="2.7.7.65" evidence="2"/>
<dbReference type="AlphaFoldDB" id="A0A6M4MC09"/>
<reference evidence="7" key="1">
    <citation type="submission" date="2014-12" db="EMBL/GenBank/DDBJ databases">
        <title>Complete genome sequence of a multi-drug resistant Klebsiella pneumoniae.</title>
        <authorList>
            <person name="Hua X."/>
            <person name="Chen Q."/>
            <person name="Li X."/>
            <person name="Feng Y."/>
            <person name="Ruan Z."/>
            <person name="Yu Y."/>
        </authorList>
    </citation>
    <scope>NUCLEOTIDE SEQUENCE [LARGE SCALE GENOMIC DNA]</scope>
    <source>
        <strain evidence="7">5.12</strain>
    </source>
</reference>
<feature type="transmembrane region" description="Helical" evidence="4">
    <location>
        <begin position="77"/>
        <end position="97"/>
    </location>
</feature>
<dbReference type="PANTHER" id="PTHR45138:SF9">
    <property type="entry name" value="DIGUANYLATE CYCLASE DGCM-RELATED"/>
    <property type="match status" value="1"/>
</dbReference>
<protein>
    <recommendedName>
        <fullName evidence="2">diguanylate cyclase</fullName>
        <ecNumber evidence="2">2.7.7.65</ecNumber>
    </recommendedName>
</protein>
<dbReference type="RefSeq" id="WP_075608136.1">
    <property type="nucleotide sequence ID" value="NZ_CP052766.1"/>
</dbReference>
<keyword evidence="7" id="KW-1185">Reference proteome</keyword>
<dbReference type="NCBIfam" id="TIGR00254">
    <property type="entry name" value="GGDEF"/>
    <property type="match status" value="1"/>
</dbReference>
<dbReference type="Gene3D" id="3.30.70.270">
    <property type="match status" value="1"/>
</dbReference>
<keyword evidence="4" id="KW-0472">Membrane</keyword>
<feature type="domain" description="GGDEF" evidence="5">
    <location>
        <begin position="318"/>
        <end position="454"/>
    </location>
</feature>
<dbReference type="GO" id="GO:1902201">
    <property type="term" value="P:negative regulation of bacterial-type flagellum-dependent cell motility"/>
    <property type="evidence" value="ECO:0007669"/>
    <property type="project" value="TreeGrafter"/>
</dbReference>
<dbReference type="CDD" id="cd01949">
    <property type="entry name" value="GGDEF"/>
    <property type="match status" value="1"/>
</dbReference>
<evidence type="ECO:0000313" key="6">
    <source>
        <dbReference type="EMBL" id="QJR80557.1"/>
    </source>
</evidence>
<dbReference type="InterPro" id="IPR033424">
    <property type="entry name" value="MASE4"/>
</dbReference>
<evidence type="ECO:0000256" key="3">
    <source>
        <dbReference type="ARBA" id="ARBA00034247"/>
    </source>
</evidence>
<feature type="transmembrane region" description="Helical" evidence="4">
    <location>
        <begin position="219"/>
        <end position="240"/>
    </location>
</feature>
<dbReference type="InterPro" id="IPR050469">
    <property type="entry name" value="Diguanylate_Cyclase"/>
</dbReference>
<gene>
    <name evidence="6" type="ORF">CA267_007100</name>
</gene>
<dbReference type="Proteomes" id="UP000219285">
    <property type="component" value="Chromosome"/>
</dbReference>
<dbReference type="OrthoDB" id="9759607at2"/>
<dbReference type="GO" id="GO:0052621">
    <property type="term" value="F:diguanylate cyclase activity"/>
    <property type="evidence" value="ECO:0007669"/>
    <property type="project" value="UniProtKB-EC"/>
</dbReference>
<dbReference type="EMBL" id="CP052766">
    <property type="protein sequence ID" value="QJR80557.1"/>
    <property type="molecule type" value="Genomic_DNA"/>
</dbReference>
<dbReference type="SMART" id="SM00267">
    <property type="entry name" value="GGDEF"/>
    <property type="match status" value="1"/>
</dbReference>
<comment type="cofactor">
    <cofactor evidence="1">
        <name>Mg(2+)</name>
        <dbReference type="ChEBI" id="CHEBI:18420"/>
    </cofactor>
</comment>
<feature type="transmembrane region" description="Helical" evidence="4">
    <location>
        <begin position="40"/>
        <end position="65"/>
    </location>
</feature>
<organism evidence="6 7">
    <name type="scientific">Alteromonas pelagimontana</name>
    <dbReference type="NCBI Taxonomy" id="1858656"/>
    <lineage>
        <taxon>Bacteria</taxon>
        <taxon>Pseudomonadati</taxon>
        <taxon>Pseudomonadota</taxon>
        <taxon>Gammaproteobacteria</taxon>
        <taxon>Alteromonadales</taxon>
        <taxon>Alteromonadaceae</taxon>
        <taxon>Alteromonas/Salinimonas group</taxon>
        <taxon>Alteromonas</taxon>
    </lineage>
</organism>
<dbReference type="FunFam" id="3.30.70.270:FF:000001">
    <property type="entry name" value="Diguanylate cyclase domain protein"/>
    <property type="match status" value="1"/>
</dbReference>
<accession>A0A6M4MC09</accession>